<evidence type="ECO:0000313" key="6">
    <source>
        <dbReference type="EMBL" id="KAF2873660.1"/>
    </source>
</evidence>
<proteinExistence type="predicted"/>
<dbReference type="SMART" id="SM00184">
    <property type="entry name" value="RING"/>
    <property type="match status" value="1"/>
</dbReference>
<dbReference type="InterPro" id="IPR013083">
    <property type="entry name" value="Znf_RING/FYVE/PHD"/>
</dbReference>
<feature type="domain" description="RING-type" evidence="5">
    <location>
        <begin position="264"/>
        <end position="314"/>
    </location>
</feature>
<keyword evidence="3" id="KW-0862">Zinc</keyword>
<evidence type="ECO:0000256" key="1">
    <source>
        <dbReference type="ARBA" id="ARBA00022723"/>
    </source>
</evidence>
<dbReference type="Gene3D" id="3.30.40.10">
    <property type="entry name" value="Zinc/RING finger domain, C3HC4 (zinc finger)"/>
    <property type="match status" value="1"/>
</dbReference>
<organism evidence="6 7">
    <name type="scientific">Massariosphaeria phaeospora</name>
    <dbReference type="NCBI Taxonomy" id="100035"/>
    <lineage>
        <taxon>Eukaryota</taxon>
        <taxon>Fungi</taxon>
        <taxon>Dikarya</taxon>
        <taxon>Ascomycota</taxon>
        <taxon>Pezizomycotina</taxon>
        <taxon>Dothideomycetes</taxon>
        <taxon>Pleosporomycetidae</taxon>
        <taxon>Pleosporales</taxon>
        <taxon>Pleosporales incertae sedis</taxon>
        <taxon>Massariosphaeria</taxon>
    </lineage>
</organism>
<evidence type="ECO:0000256" key="4">
    <source>
        <dbReference type="PROSITE-ProRule" id="PRU00175"/>
    </source>
</evidence>
<reference evidence="6 7" key="1">
    <citation type="submission" date="2020-01" db="EMBL/GenBank/DDBJ databases">
        <authorList>
            <consortium name="DOE Joint Genome Institute"/>
            <person name="Haridas S."/>
            <person name="Albert R."/>
            <person name="Binder M."/>
            <person name="Bloem J."/>
            <person name="Labutti K."/>
            <person name="Salamov A."/>
            <person name="Andreopoulos B."/>
            <person name="Baker S.E."/>
            <person name="Barry K."/>
            <person name="Bills G."/>
            <person name="Bluhm B.H."/>
            <person name="Cannon C."/>
            <person name="Castanera R."/>
            <person name="Culley D.E."/>
            <person name="Daum C."/>
            <person name="Ezra D."/>
            <person name="Gonzalez J.B."/>
            <person name="Henrissat B."/>
            <person name="Kuo A."/>
            <person name="Liang C."/>
            <person name="Lipzen A."/>
            <person name="Lutzoni F."/>
            <person name="Magnuson J."/>
            <person name="Mondo S."/>
            <person name="Nolan M."/>
            <person name="Ohm R."/>
            <person name="Pangilinan J."/>
            <person name="Park H.-J.H."/>
            <person name="Ramirez L."/>
            <person name="Alfaro M."/>
            <person name="Sun H."/>
            <person name="Tritt A."/>
            <person name="Yoshinaga Y."/>
            <person name="Zwiers L.-H.L."/>
            <person name="Turgeon B.G."/>
            <person name="Goodwin S.B."/>
            <person name="Spatafora J.W."/>
            <person name="Crous P.W."/>
            <person name="Grigoriev I.V."/>
        </authorList>
    </citation>
    <scope>NUCLEOTIDE SEQUENCE [LARGE SCALE GENOMIC DNA]</scope>
    <source>
        <strain evidence="6 7">CBS 611.86</strain>
    </source>
</reference>
<sequence length="328" mass="36059">MFGLQPPRRLIQLITWFNALLLPPLSSKYRLVVHELFPSLFTTLDSAPHLNPEALGRLLGLIMKATVSLSTMFMQRPSPSILAHIQENLISYLCCNWPRGNGIHIPGQLFIKQLTALLMHMFEATGILPFPRDVPGVLAINFQHWALDYTNPAWVDFHVAMSEAVRHHLYGATFGYGAVTALSDAYHAECRAAPSAPFLTFMPAAEAMALGLQPNFAVDNNGLQVGGSSTTQYAPTEYEPTGHAVPRSHFCSPISEMPAQDATCGVCAHEITEHMGRAEKVVATVCMHLFHGDCLDLWVNRSAMANSSACPVCRRVLCEARARRHVGS</sequence>
<dbReference type="AlphaFoldDB" id="A0A7C8M8I0"/>
<protein>
    <recommendedName>
        <fullName evidence="5">RING-type domain-containing protein</fullName>
    </recommendedName>
</protein>
<gene>
    <name evidence="6" type="ORF">BDV95DRAFT_350718</name>
</gene>
<dbReference type="SUPFAM" id="SSF57850">
    <property type="entry name" value="RING/U-box"/>
    <property type="match status" value="1"/>
</dbReference>
<dbReference type="PROSITE" id="PS50089">
    <property type="entry name" value="ZF_RING_2"/>
    <property type="match status" value="1"/>
</dbReference>
<evidence type="ECO:0000313" key="7">
    <source>
        <dbReference type="Proteomes" id="UP000481861"/>
    </source>
</evidence>
<dbReference type="Proteomes" id="UP000481861">
    <property type="component" value="Unassembled WGS sequence"/>
</dbReference>
<evidence type="ECO:0000259" key="5">
    <source>
        <dbReference type="PROSITE" id="PS50089"/>
    </source>
</evidence>
<keyword evidence="1" id="KW-0479">Metal-binding</keyword>
<dbReference type="GO" id="GO:0008270">
    <property type="term" value="F:zinc ion binding"/>
    <property type="evidence" value="ECO:0007669"/>
    <property type="project" value="UniProtKB-KW"/>
</dbReference>
<evidence type="ECO:0000256" key="2">
    <source>
        <dbReference type="ARBA" id="ARBA00022771"/>
    </source>
</evidence>
<dbReference type="Pfam" id="PF13639">
    <property type="entry name" value="zf-RING_2"/>
    <property type="match status" value="1"/>
</dbReference>
<evidence type="ECO:0000256" key="3">
    <source>
        <dbReference type="ARBA" id="ARBA00022833"/>
    </source>
</evidence>
<accession>A0A7C8M8I0</accession>
<name>A0A7C8M8I0_9PLEO</name>
<keyword evidence="7" id="KW-1185">Reference proteome</keyword>
<dbReference type="EMBL" id="JAADJZ010000007">
    <property type="protein sequence ID" value="KAF2873660.1"/>
    <property type="molecule type" value="Genomic_DNA"/>
</dbReference>
<dbReference type="PANTHER" id="PTHR45969">
    <property type="entry name" value="RING ZINC FINGER PROTEIN-RELATED"/>
    <property type="match status" value="1"/>
</dbReference>
<keyword evidence="2 4" id="KW-0863">Zinc-finger</keyword>
<dbReference type="InterPro" id="IPR001841">
    <property type="entry name" value="Znf_RING"/>
</dbReference>
<dbReference type="OrthoDB" id="3780055at2759"/>
<comment type="caution">
    <text evidence="6">The sequence shown here is derived from an EMBL/GenBank/DDBJ whole genome shotgun (WGS) entry which is preliminary data.</text>
</comment>